<gene>
    <name evidence="2" type="ORF">FYJ57_03570</name>
</gene>
<organism evidence="2 3">
    <name type="scientific">Oliverpabstia intestinalis</name>
    <dbReference type="NCBI Taxonomy" id="2606633"/>
    <lineage>
        <taxon>Bacteria</taxon>
        <taxon>Bacillati</taxon>
        <taxon>Bacillota</taxon>
        <taxon>Clostridia</taxon>
        <taxon>Lachnospirales</taxon>
        <taxon>Lachnospiraceae</taxon>
        <taxon>Oliverpabstia</taxon>
    </lineage>
</organism>
<dbReference type="RefSeq" id="WP_154431556.1">
    <property type="nucleotide sequence ID" value="NZ_VUMS01000005.1"/>
</dbReference>
<dbReference type="InterPro" id="IPR008984">
    <property type="entry name" value="SMAD_FHA_dom_sf"/>
</dbReference>
<sequence length="69" mass="7628">MDWNLIFQFTNISRTHATIVYRNGAFAIVDNNATNGTNVNGVAVPAGKERALTGNKTIRLADEEFLFRA</sequence>
<dbReference type="EMBL" id="VUMS01000005">
    <property type="protein sequence ID" value="MST65829.1"/>
    <property type="molecule type" value="Genomic_DNA"/>
</dbReference>
<dbReference type="PROSITE" id="PS50006">
    <property type="entry name" value="FHA_DOMAIN"/>
    <property type="match status" value="1"/>
</dbReference>
<comment type="caution">
    <text evidence="2">The sequence shown here is derived from an EMBL/GenBank/DDBJ whole genome shotgun (WGS) entry which is preliminary data.</text>
</comment>
<evidence type="ECO:0000313" key="2">
    <source>
        <dbReference type="EMBL" id="MST65829.1"/>
    </source>
</evidence>
<dbReference type="CDD" id="cd00060">
    <property type="entry name" value="FHA"/>
    <property type="match status" value="1"/>
</dbReference>
<evidence type="ECO:0000259" key="1">
    <source>
        <dbReference type="PROSITE" id="PS50006"/>
    </source>
</evidence>
<dbReference type="Gene3D" id="2.60.200.20">
    <property type="match status" value="1"/>
</dbReference>
<accession>A0A7X2TKM9</accession>
<dbReference type="Proteomes" id="UP000440513">
    <property type="component" value="Unassembled WGS sequence"/>
</dbReference>
<reference evidence="2 3" key="1">
    <citation type="submission" date="2019-08" db="EMBL/GenBank/DDBJ databases">
        <title>In-depth cultivation of the pig gut microbiome towards novel bacterial diversity and tailored functional studies.</title>
        <authorList>
            <person name="Wylensek D."/>
            <person name="Hitch T.C.A."/>
            <person name="Clavel T."/>
        </authorList>
    </citation>
    <scope>NUCLEOTIDE SEQUENCE [LARGE SCALE GENOMIC DNA]</scope>
    <source>
        <strain evidence="2 3">BSM-380-WT-5A</strain>
    </source>
</reference>
<feature type="domain" description="FHA" evidence="1">
    <location>
        <begin position="1"/>
        <end position="44"/>
    </location>
</feature>
<dbReference type="InterPro" id="IPR000253">
    <property type="entry name" value="FHA_dom"/>
</dbReference>
<dbReference type="Pfam" id="PF00498">
    <property type="entry name" value="FHA"/>
    <property type="match status" value="1"/>
</dbReference>
<dbReference type="SUPFAM" id="SSF49879">
    <property type="entry name" value="SMAD/FHA domain"/>
    <property type="match status" value="1"/>
</dbReference>
<protein>
    <submittedName>
        <fullName evidence="2">FHA domain-containing protein</fullName>
    </submittedName>
</protein>
<name>A0A7X2TKM9_9FIRM</name>
<evidence type="ECO:0000313" key="3">
    <source>
        <dbReference type="Proteomes" id="UP000440513"/>
    </source>
</evidence>
<dbReference type="AlphaFoldDB" id="A0A7X2TKM9"/>
<proteinExistence type="predicted"/>
<keyword evidence="3" id="KW-1185">Reference proteome</keyword>